<evidence type="ECO:0000256" key="5">
    <source>
        <dbReference type="ARBA" id="ARBA00022679"/>
    </source>
</evidence>
<dbReference type="GO" id="GO:0008176">
    <property type="term" value="F:tRNA (guanine(46)-N7)-methyltransferase activity"/>
    <property type="evidence" value="ECO:0007669"/>
    <property type="project" value="UniProtKB-EC"/>
</dbReference>
<dbReference type="OrthoDB" id="8195853at2759"/>
<dbReference type="EMBL" id="OB660025">
    <property type="protein sequence ID" value="CAD7222042.1"/>
    <property type="molecule type" value="Genomic_DNA"/>
</dbReference>
<sequence>MRVRILSSPRPMSEELKLTSRSIRSFVVRNGRITQGQQRAFDENWLTFGIEYTQSHIDWSAEFGRDAPLWIEIGFGNGIQTAHMAELYPQTNFVGIEIHMPGVGRLLSQIQERQLKNLRIIRHDAVEVLQNCVSDEQAERILLFFPDPWPKKKHHKRRIVQADFTKLVSQKLKTGGYFHLATDWEEYALHMLETIGAEKDLENQSTDNTFIPPPEYRLITKFEKRGLKRGHEVWDLLFRKS</sequence>
<keyword evidence="6" id="KW-0949">S-adenosyl-L-methionine</keyword>
<dbReference type="EC" id="2.1.1.33" evidence="3"/>
<dbReference type="InterPro" id="IPR055361">
    <property type="entry name" value="tRNA_methyltr_TrmB_bact"/>
</dbReference>
<organism evidence="8">
    <name type="scientific">Cyprideis torosa</name>
    <dbReference type="NCBI Taxonomy" id="163714"/>
    <lineage>
        <taxon>Eukaryota</taxon>
        <taxon>Metazoa</taxon>
        <taxon>Ecdysozoa</taxon>
        <taxon>Arthropoda</taxon>
        <taxon>Crustacea</taxon>
        <taxon>Oligostraca</taxon>
        <taxon>Ostracoda</taxon>
        <taxon>Podocopa</taxon>
        <taxon>Podocopida</taxon>
        <taxon>Cytherocopina</taxon>
        <taxon>Cytheroidea</taxon>
        <taxon>Cytherideidae</taxon>
        <taxon>Cyprideis</taxon>
    </lineage>
</organism>
<dbReference type="AlphaFoldDB" id="A0A7R8VZT8"/>
<comment type="catalytic activity">
    <reaction evidence="1">
        <text>guanosine(46) in tRNA + S-adenosyl-L-methionine = N(7)-methylguanosine(46) in tRNA + S-adenosyl-L-homocysteine</text>
        <dbReference type="Rhea" id="RHEA:42708"/>
        <dbReference type="Rhea" id="RHEA-COMP:10188"/>
        <dbReference type="Rhea" id="RHEA-COMP:10189"/>
        <dbReference type="ChEBI" id="CHEBI:57856"/>
        <dbReference type="ChEBI" id="CHEBI:59789"/>
        <dbReference type="ChEBI" id="CHEBI:74269"/>
        <dbReference type="ChEBI" id="CHEBI:74480"/>
        <dbReference type="EC" id="2.1.1.33"/>
    </reaction>
</comment>
<gene>
    <name evidence="8" type="ORF">CTOB1V02_LOCUS61</name>
</gene>
<dbReference type="Pfam" id="PF02390">
    <property type="entry name" value="Methyltransf_4"/>
    <property type="match status" value="1"/>
</dbReference>
<evidence type="ECO:0000256" key="2">
    <source>
        <dbReference type="ARBA" id="ARBA00005217"/>
    </source>
</evidence>
<dbReference type="HAMAP" id="MF_01057">
    <property type="entry name" value="tRNA_methyltr_TrmB"/>
    <property type="match status" value="1"/>
</dbReference>
<keyword evidence="7" id="KW-0819">tRNA processing</keyword>
<evidence type="ECO:0000256" key="1">
    <source>
        <dbReference type="ARBA" id="ARBA00000142"/>
    </source>
</evidence>
<dbReference type="SUPFAM" id="SSF53335">
    <property type="entry name" value="S-adenosyl-L-methionine-dependent methyltransferases"/>
    <property type="match status" value="1"/>
</dbReference>
<dbReference type="FunFam" id="3.40.50.150:FF:000035">
    <property type="entry name" value="tRNA (guanine-N(7)-)-methyltransferase"/>
    <property type="match status" value="1"/>
</dbReference>
<proteinExistence type="inferred from homology"/>
<evidence type="ECO:0000256" key="3">
    <source>
        <dbReference type="ARBA" id="ARBA00011977"/>
    </source>
</evidence>
<protein>
    <recommendedName>
        <fullName evidence="3">tRNA (guanine(46)-N(7))-methyltransferase</fullName>
        <ecNumber evidence="3">2.1.1.33</ecNumber>
    </recommendedName>
</protein>
<evidence type="ECO:0000313" key="8">
    <source>
        <dbReference type="EMBL" id="CAD7222042.1"/>
    </source>
</evidence>
<dbReference type="CDD" id="cd02440">
    <property type="entry name" value="AdoMet_MTases"/>
    <property type="match status" value="1"/>
</dbReference>
<keyword evidence="4" id="KW-0489">Methyltransferase</keyword>
<reference evidence="8" key="1">
    <citation type="submission" date="2020-11" db="EMBL/GenBank/DDBJ databases">
        <authorList>
            <person name="Tran Van P."/>
        </authorList>
    </citation>
    <scope>NUCLEOTIDE SEQUENCE</scope>
</reference>
<dbReference type="NCBIfam" id="TIGR00091">
    <property type="entry name" value="tRNA (guanosine(46)-N7)-methyltransferase TrmB"/>
    <property type="match status" value="1"/>
</dbReference>
<dbReference type="PANTHER" id="PTHR23417:SF14">
    <property type="entry name" value="PENTACOTRIPEPTIDE-REPEAT REGION OF PRORP DOMAIN-CONTAINING PROTEIN"/>
    <property type="match status" value="1"/>
</dbReference>
<evidence type="ECO:0000256" key="7">
    <source>
        <dbReference type="ARBA" id="ARBA00022694"/>
    </source>
</evidence>
<dbReference type="InterPro" id="IPR029063">
    <property type="entry name" value="SAM-dependent_MTases_sf"/>
</dbReference>
<keyword evidence="5" id="KW-0808">Transferase</keyword>
<dbReference type="PROSITE" id="PS51625">
    <property type="entry name" value="SAM_MT_TRMB"/>
    <property type="match status" value="1"/>
</dbReference>
<dbReference type="InterPro" id="IPR003358">
    <property type="entry name" value="tRNA_(Gua-N-7)_MeTrfase_Trmb"/>
</dbReference>
<accession>A0A7R8VZT8</accession>
<dbReference type="PANTHER" id="PTHR23417">
    <property type="entry name" value="3-DEOXY-D-MANNO-OCTULOSONIC-ACID TRANSFERASE/TRNA GUANINE-N 7 - -METHYLTRANSFERASE"/>
    <property type="match status" value="1"/>
</dbReference>
<comment type="pathway">
    <text evidence="2">tRNA modification.</text>
</comment>
<name>A0A7R8VZT8_9CRUS</name>
<dbReference type="GO" id="GO:0043527">
    <property type="term" value="C:tRNA methyltransferase complex"/>
    <property type="evidence" value="ECO:0007669"/>
    <property type="project" value="TreeGrafter"/>
</dbReference>
<dbReference type="Gene3D" id="3.40.50.150">
    <property type="entry name" value="Vaccinia Virus protein VP39"/>
    <property type="match status" value="1"/>
</dbReference>
<evidence type="ECO:0000256" key="6">
    <source>
        <dbReference type="ARBA" id="ARBA00022691"/>
    </source>
</evidence>
<evidence type="ECO:0000256" key="4">
    <source>
        <dbReference type="ARBA" id="ARBA00022603"/>
    </source>
</evidence>